<dbReference type="SMART" id="SM00091">
    <property type="entry name" value="PAS"/>
    <property type="match status" value="2"/>
</dbReference>
<dbReference type="RefSeq" id="WP_189074918.1">
    <property type="nucleotide sequence ID" value="NZ_BMQN01000028.1"/>
</dbReference>
<dbReference type="PROSITE" id="PS50112">
    <property type="entry name" value="PAS"/>
    <property type="match status" value="2"/>
</dbReference>
<dbReference type="Pfam" id="PF00990">
    <property type="entry name" value="GGDEF"/>
    <property type="match status" value="1"/>
</dbReference>
<comment type="caution">
    <text evidence="4">The sequence shown here is derived from an EMBL/GenBank/DDBJ whole genome shotgun (WGS) entry which is preliminary data.</text>
</comment>
<dbReference type="NCBIfam" id="TIGR00229">
    <property type="entry name" value="sensory_box"/>
    <property type="match status" value="2"/>
</dbReference>
<dbReference type="InterPro" id="IPR013767">
    <property type="entry name" value="PAS_fold"/>
</dbReference>
<dbReference type="PANTHER" id="PTHR44757">
    <property type="entry name" value="DIGUANYLATE CYCLASE DGCP"/>
    <property type="match status" value="1"/>
</dbReference>
<evidence type="ECO:0000313" key="4">
    <source>
        <dbReference type="EMBL" id="GGS10155.1"/>
    </source>
</evidence>
<feature type="domain" description="PAS" evidence="1">
    <location>
        <begin position="31"/>
        <end position="87"/>
    </location>
</feature>
<dbReference type="SUPFAM" id="SSF55785">
    <property type="entry name" value="PYP-like sensor domain (PAS domain)"/>
    <property type="match status" value="2"/>
</dbReference>
<evidence type="ECO:0000259" key="2">
    <source>
        <dbReference type="PROSITE" id="PS50113"/>
    </source>
</evidence>
<reference evidence="5" key="1">
    <citation type="journal article" date="2019" name="Int. J. Syst. Evol. Microbiol.">
        <title>The Global Catalogue of Microorganisms (GCM) 10K type strain sequencing project: providing services to taxonomists for standard genome sequencing and annotation.</title>
        <authorList>
            <consortium name="The Broad Institute Genomics Platform"/>
            <consortium name="The Broad Institute Genome Sequencing Center for Infectious Disease"/>
            <person name="Wu L."/>
            <person name="Ma J."/>
        </authorList>
    </citation>
    <scope>NUCLEOTIDE SEQUENCE [LARGE SCALE GENOMIC DNA]</scope>
    <source>
        <strain evidence="5">JCM 31405</strain>
    </source>
</reference>
<dbReference type="CDD" id="cd00130">
    <property type="entry name" value="PAS"/>
    <property type="match status" value="2"/>
</dbReference>
<dbReference type="InterPro" id="IPR029787">
    <property type="entry name" value="Nucleotide_cyclase"/>
</dbReference>
<feature type="domain" description="PAC" evidence="2">
    <location>
        <begin position="90"/>
        <end position="142"/>
    </location>
</feature>
<dbReference type="EMBL" id="BMQN01000028">
    <property type="protein sequence ID" value="GGS10155.1"/>
    <property type="molecule type" value="Genomic_DNA"/>
</dbReference>
<dbReference type="InterPro" id="IPR000160">
    <property type="entry name" value="GGDEF_dom"/>
</dbReference>
<dbReference type="PROSITE" id="PS50887">
    <property type="entry name" value="GGDEF"/>
    <property type="match status" value="1"/>
</dbReference>
<dbReference type="InterPro" id="IPR000014">
    <property type="entry name" value="PAS"/>
</dbReference>
<dbReference type="InterPro" id="IPR035965">
    <property type="entry name" value="PAS-like_dom_sf"/>
</dbReference>
<evidence type="ECO:0000259" key="1">
    <source>
        <dbReference type="PROSITE" id="PS50112"/>
    </source>
</evidence>
<name>A0ABQ2SB69_9DEIO</name>
<dbReference type="CDD" id="cd01949">
    <property type="entry name" value="GGDEF"/>
    <property type="match status" value="1"/>
</dbReference>
<protein>
    <recommendedName>
        <fullName evidence="6">Diguanylate cyclase</fullName>
    </recommendedName>
</protein>
<feature type="domain" description="GGDEF" evidence="3">
    <location>
        <begin position="299"/>
        <end position="426"/>
    </location>
</feature>
<dbReference type="Proteomes" id="UP000644548">
    <property type="component" value="Unassembled WGS sequence"/>
</dbReference>
<dbReference type="InterPro" id="IPR043128">
    <property type="entry name" value="Rev_trsase/Diguanyl_cyclase"/>
</dbReference>
<gene>
    <name evidence="4" type="ORF">GCM10008960_40370</name>
</gene>
<dbReference type="Pfam" id="PF13188">
    <property type="entry name" value="PAS_8"/>
    <property type="match status" value="1"/>
</dbReference>
<sequence>MSADSTEPGALLARHLQRVTAVAFDITDALVLILDRTGRIIRFNPTCERLSGRQEAEVQGQLLWPLVLDPVEAARAEALFRQIVPRVTPGTYENTWRTPQGDVRFIHWMASFLYDETGAIELVVCTGIDVTEERRARQALEESETLFRTLFICSADGVVLIDPREGRIVNCNPAFAQMTGYAPQDLIGQSIHQVDEPGSAHLDLDWVRAQEPGTRCLTVSRHRAGHTLQIESTVSLVRVAGADLILRLDRDVTAAQVQAAALRGAVTRLSFLAAHDDLTGLLHRSAWLDRVSDVRGEAAAYAVVFLDLDDFKGINDTYGHAAGDQVLQVIAARLRAAVEPAGVAGRVGGDEFVALLPVADEAAVPGTCRDLEAAVSGAVEVPGGTVTVGVSVGASLIREADGTAQEVLRRADQDMYRVKSTRRTVD</sequence>
<evidence type="ECO:0000313" key="5">
    <source>
        <dbReference type="Proteomes" id="UP000644548"/>
    </source>
</evidence>
<dbReference type="Gene3D" id="3.30.70.270">
    <property type="match status" value="1"/>
</dbReference>
<accession>A0ABQ2SB69</accession>
<proteinExistence type="predicted"/>
<dbReference type="NCBIfam" id="TIGR00254">
    <property type="entry name" value="GGDEF"/>
    <property type="match status" value="1"/>
</dbReference>
<feature type="domain" description="PAS" evidence="1">
    <location>
        <begin position="143"/>
        <end position="190"/>
    </location>
</feature>
<evidence type="ECO:0000259" key="3">
    <source>
        <dbReference type="PROSITE" id="PS50887"/>
    </source>
</evidence>
<dbReference type="Gene3D" id="3.30.450.20">
    <property type="entry name" value="PAS domain"/>
    <property type="match status" value="2"/>
</dbReference>
<dbReference type="InterPro" id="IPR052155">
    <property type="entry name" value="Biofilm_reg_signaling"/>
</dbReference>
<dbReference type="SMART" id="SM00267">
    <property type="entry name" value="GGDEF"/>
    <property type="match status" value="1"/>
</dbReference>
<organism evidence="4 5">
    <name type="scientific">Deinococcus sedimenti</name>
    <dbReference type="NCBI Taxonomy" id="1867090"/>
    <lineage>
        <taxon>Bacteria</taxon>
        <taxon>Thermotogati</taxon>
        <taxon>Deinococcota</taxon>
        <taxon>Deinococci</taxon>
        <taxon>Deinococcales</taxon>
        <taxon>Deinococcaceae</taxon>
        <taxon>Deinococcus</taxon>
    </lineage>
</organism>
<keyword evidence="5" id="KW-1185">Reference proteome</keyword>
<dbReference type="Pfam" id="PF00989">
    <property type="entry name" value="PAS"/>
    <property type="match status" value="1"/>
</dbReference>
<dbReference type="InterPro" id="IPR000700">
    <property type="entry name" value="PAS-assoc_C"/>
</dbReference>
<dbReference type="PANTHER" id="PTHR44757:SF2">
    <property type="entry name" value="BIOFILM ARCHITECTURE MAINTENANCE PROTEIN MBAA"/>
    <property type="match status" value="1"/>
</dbReference>
<evidence type="ECO:0008006" key="6">
    <source>
        <dbReference type="Google" id="ProtNLM"/>
    </source>
</evidence>
<dbReference type="SUPFAM" id="SSF55073">
    <property type="entry name" value="Nucleotide cyclase"/>
    <property type="match status" value="1"/>
</dbReference>
<dbReference type="PROSITE" id="PS50113">
    <property type="entry name" value="PAC"/>
    <property type="match status" value="1"/>
</dbReference>